<name>C1FFC8_MICCC</name>
<dbReference type="SMART" id="SM00501">
    <property type="entry name" value="BRIGHT"/>
    <property type="match status" value="1"/>
</dbReference>
<accession>C1FFC8</accession>
<dbReference type="Pfam" id="PF01388">
    <property type="entry name" value="ARID"/>
    <property type="match status" value="1"/>
</dbReference>
<keyword evidence="4" id="KW-0539">Nucleus</keyword>
<evidence type="ECO:0000313" key="7">
    <source>
        <dbReference type="EMBL" id="ACO69062.1"/>
    </source>
</evidence>
<dbReference type="EMBL" id="CP001575">
    <property type="protein sequence ID" value="ACO69062.1"/>
    <property type="molecule type" value="Genomic_DNA"/>
</dbReference>
<evidence type="ECO:0000259" key="6">
    <source>
        <dbReference type="PROSITE" id="PS51011"/>
    </source>
</evidence>
<proteinExistence type="predicted"/>
<evidence type="ECO:0000256" key="3">
    <source>
        <dbReference type="ARBA" id="ARBA00023163"/>
    </source>
</evidence>
<dbReference type="KEGG" id="mis:MICPUN_60470"/>
<dbReference type="RefSeq" id="XP_002507804.1">
    <property type="nucleotide sequence ID" value="XM_002507758.1"/>
</dbReference>
<evidence type="ECO:0000256" key="4">
    <source>
        <dbReference type="ARBA" id="ARBA00023242"/>
    </source>
</evidence>
<dbReference type="SUPFAM" id="SSF46774">
    <property type="entry name" value="ARID-like"/>
    <property type="match status" value="1"/>
</dbReference>
<keyword evidence="8" id="KW-1185">Reference proteome</keyword>
<protein>
    <recommendedName>
        <fullName evidence="6">ARID domain-containing protein</fullName>
    </recommendedName>
</protein>
<dbReference type="GO" id="GO:0006357">
    <property type="term" value="P:regulation of transcription by RNA polymerase II"/>
    <property type="evidence" value="ECO:0007669"/>
    <property type="project" value="InterPro"/>
</dbReference>
<dbReference type="GO" id="GO:0003677">
    <property type="term" value="F:DNA binding"/>
    <property type="evidence" value="ECO:0007669"/>
    <property type="project" value="UniProtKB-KW"/>
</dbReference>
<dbReference type="PANTHER" id="PTHR15348:SF0">
    <property type="entry name" value="PROTEIN DEAD RINGER"/>
    <property type="match status" value="1"/>
</dbReference>
<evidence type="ECO:0000256" key="1">
    <source>
        <dbReference type="ARBA" id="ARBA00023015"/>
    </source>
</evidence>
<dbReference type="InParanoid" id="C1FFC8"/>
<evidence type="ECO:0000256" key="5">
    <source>
        <dbReference type="SAM" id="MobiDB-lite"/>
    </source>
</evidence>
<dbReference type="CDD" id="cd20404">
    <property type="entry name" value="Tudor_Agenet_AtEML-like"/>
    <property type="match status" value="1"/>
</dbReference>
<keyword evidence="1" id="KW-0805">Transcription regulation</keyword>
<feature type="region of interest" description="Disordered" evidence="5">
    <location>
        <begin position="16"/>
        <end position="60"/>
    </location>
</feature>
<dbReference type="PROSITE" id="PS51011">
    <property type="entry name" value="ARID"/>
    <property type="match status" value="1"/>
</dbReference>
<organism evidence="7 8">
    <name type="scientific">Micromonas commoda (strain RCC299 / NOUM17 / CCMP2709)</name>
    <name type="common">Picoplanktonic green alga</name>
    <dbReference type="NCBI Taxonomy" id="296587"/>
    <lineage>
        <taxon>Eukaryota</taxon>
        <taxon>Viridiplantae</taxon>
        <taxon>Chlorophyta</taxon>
        <taxon>Mamiellophyceae</taxon>
        <taxon>Mamiellales</taxon>
        <taxon>Mamiellaceae</taxon>
        <taxon>Micromonas</taxon>
    </lineage>
</organism>
<dbReference type="PANTHER" id="PTHR15348">
    <property type="entry name" value="AT-RICH INTERACTIVE DOMAIN-CONTAINING PROTEIN ARID DOMAIN- CONTAINING PROTEIN DEAD RINGER PROTEIN B-CELL REGULATOR OF IGH TRANSCRIPTION BRIGHT"/>
    <property type="match status" value="1"/>
</dbReference>
<reference evidence="7 8" key="1">
    <citation type="journal article" date="2009" name="Science">
        <title>Green evolution and dynamic adaptations revealed by genomes of the marine picoeukaryotes Micromonas.</title>
        <authorList>
            <person name="Worden A.Z."/>
            <person name="Lee J.H."/>
            <person name="Mock T."/>
            <person name="Rouze P."/>
            <person name="Simmons M.P."/>
            <person name="Aerts A.L."/>
            <person name="Allen A.E."/>
            <person name="Cuvelier M.L."/>
            <person name="Derelle E."/>
            <person name="Everett M.V."/>
            <person name="Foulon E."/>
            <person name="Grimwood J."/>
            <person name="Gundlach H."/>
            <person name="Henrissat B."/>
            <person name="Napoli C."/>
            <person name="McDonald S.M."/>
            <person name="Parker M.S."/>
            <person name="Rombauts S."/>
            <person name="Salamov A."/>
            <person name="Von Dassow P."/>
            <person name="Badger J.H."/>
            <person name="Coutinho P.M."/>
            <person name="Demir E."/>
            <person name="Dubchak I."/>
            <person name="Gentemann C."/>
            <person name="Eikrem W."/>
            <person name="Gready J.E."/>
            <person name="John U."/>
            <person name="Lanier W."/>
            <person name="Lindquist E.A."/>
            <person name="Lucas S."/>
            <person name="Mayer K.F."/>
            <person name="Moreau H."/>
            <person name="Not F."/>
            <person name="Otillar R."/>
            <person name="Panaud O."/>
            <person name="Pangilinan J."/>
            <person name="Paulsen I."/>
            <person name="Piegu B."/>
            <person name="Poliakov A."/>
            <person name="Robbens S."/>
            <person name="Schmutz J."/>
            <person name="Toulza E."/>
            <person name="Wyss T."/>
            <person name="Zelensky A."/>
            <person name="Zhou K."/>
            <person name="Armbrust E.V."/>
            <person name="Bhattacharya D."/>
            <person name="Goodenough U.W."/>
            <person name="Van de Peer Y."/>
            <person name="Grigoriev I.V."/>
        </authorList>
    </citation>
    <scope>NUCLEOTIDE SEQUENCE [LARGE SCALE GENOMIC DNA]</scope>
    <source>
        <strain evidence="8">RCC299 / NOUM17</strain>
    </source>
</reference>
<feature type="domain" description="ARID" evidence="6">
    <location>
        <begin position="113"/>
        <end position="208"/>
    </location>
</feature>
<gene>
    <name evidence="7" type="ORF">MICPUN_60470</name>
</gene>
<dbReference type="Gene3D" id="2.30.30.140">
    <property type="match status" value="1"/>
</dbReference>
<dbReference type="AlphaFoldDB" id="C1FFC8"/>
<evidence type="ECO:0000313" key="8">
    <source>
        <dbReference type="Proteomes" id="UP000002009"/>
    </source>
</evidence>
<keyword evidence="3" id="KW-0804">Transcription</keyword>
<dbReference type="GO" id="GO:0005634">
    <property type="term" value="C:nucleus"/>
    <property type="evidence" value="ECO:0007669"/>
    <property type="project" value="TreeGrafter"/>
</dbReference>
<dbReference type="InterPro" id="IPR045147">
    <property type="entry name" value="ARI3A/B/C"/>
</dbReference>
<dbReference type="InterPro" id="IPR036431">
    <property type="entry name" value="ARID_dom_sf"/>
</dbReference>
<dbReference type="CDD" id="cd16100">
    <property type="entry name" value="ARID"/>
    <property type="match status" value="1"/>
</dbReference>
<dbReference type="Proteomes" id="UP000002009">
    <property type="component" value="Chromosome 8"/>
</dbReference>
<dbReference type="InterPro" id="IPR001606">
    <property type="entry name" value="ARID_dom"/>
</dbReference>
<dbReference type="Gene3D" id="1.10.150.60">
    <property type="entry name" value="ARID DNA-binding domain"/>
    <property type="match status" value="1"/>
</dbReference>
<sequence>MATSTGLKITFKAAAVESAGDEPAAKKPRPSAGGGAPWHAPSWADQFKALAPPPPRPERSALVELRTGGAPPPAPVRDAPAAHAGTGALGVVPVAEATTMSKRPAGGHDEYLDDVERDFRDDLAHFLQFRSRHDLYSPIFLGVPLPFRKVFKKVRALGGYAKVCEQKLWMRVCREAAGGKDLSGQTSASFAMRKNYEKTGMLEWERHLDGTSLPQDRAPDPDAGKTFEPVAPTDVLPPGKRVRVLWMEPNGESAWYGANVKSHDAASKKHHIAYDDGTEESIDFGEEKVEAVVDGD</sequence>
<dbReference type="GeneID" id="8245723"/>
<keyword evidence="2" id="KW-0238">DNA-binding</keyword>
<evidence type="ECO:0000256" key="2">
    <source>
        <dbReference type="ARBA" id="ARBA00023125"/>
    </source>
</evidence>